<dbReference type="InterPro" id="IPR009008">
    <property type="entry name" value="Val/Leu/Ile-tRNA-synth_edit"/>
</dbReference>
<evidence type="ECO:0000256" key="3">
    <source>
        <dbReference type="ARBA" id="ARBA00013165"/>
    </source>
</evidence>
<dbReference type="GO" id="GO:0005739">
    <property type="term" value="C:mitochondrion"/>
    <property type="evidence" value="ECO:0007669"/>
    <property type="project" value="UniProtKB-SubCell"/>
</dbReference>
<dbReference type="InterPro" id="IPR033708">
    <property type="entry name" value="Anticodon_Ile_BEm"/>
</dbReference>
<gene>
    <name evidence="15" type="ORF">F5878DRAFT_614028</name>
</gene>
<dbReference type="Gene3D" id="1.10.730.20">
    <property type="match status" value="1"/>
</dbReference>
<dbReference type="PROSITE" id="PS00178">
    <property type="entry name" value="AA_TRNA_LIGASE_I"/>
    <property type="match status" value="1"/>
</dbReference>
<keyword evidence="7 12" id="KW-0648">Protein biosynthesis</keyword>
<dbReference type="InterPro" id="IPR002301">
    <property type="entry name" value="Ile-tRNA-ligase"/>
</dbReference>
<dbReference type="InterPro" id="IPR050081">
    <property type="entry name" value="Ile-tRNA_ligase"/>
</dbReference>
<dbReference type="GO" id="GO:0006428">
    <property type="term" value="P:isoleucyl-tRNA aminoacylation"/>
    <property type="evidence" value="ECO:0007669"/>
    <property type="project" value="InterPro"/>
</dbReference>
<keyword evidence="6 12" id="KW-0067">ATP-binding</keyword>
<dbReference type="InterPro" id="IPR002300">
    <property type="entry name" value="aa-tRNA-synth_Ia"/>
</dbReference>
<evidence type="ECO:0000256" key="6">
    <source>
        <dbReference type="ARBA" id="ARBA00022840"/>
    </source>
</evidence>
<dbReference type="InterPro" id="IPR014729">
    <property type="entry name" value="Rossmann-like_a/b/a_fold"/>
</dbReference>
<dbReference type="HAMAP" id="MF_02002">
    <property type="entry name" value="Ile_tRNA_synth_type1"/>
    <property type="match status" value="1"/>
</dbReference>
<evidence type="ECO:0000256" key="2">
    <source>
        <dbReference type="ARBA" id="ARBA00005594"/>
    </source>
</evidence>
<evidence type="ECO:0000259" key="13">
    <source>
        <dbReference type="Pfam" id="PF00133"/>
    </source>
</evidence>
<comment type="caution">
    <text evidence="15">The sequence shown here is derived from an EMBL/GenBank/DDBJ whole genome shotgun (WGS) entry which is preliminary data.</text>
</comment>
<comment type="similarity">
    <text evidence="2 12">Belongs to the class-I aminoacyl-tRNA synthetase family.</text>
</comment>
<dbReference type="InterPro" id="IPR023585">
    <property type="entry name" value="Ile-tRNA-ligase_type1"/>
</dbReference>
<feature type="domain" description="Aminoacyl-tRNA synthetase class Ia" evidence="13">
    <location>
        <begin position="55"/>
        <end position="714"/>
    </location>
</feature>
<comment type="catalytic activity">
    <reaction evidence="10">
        <text>tRNA(Ile) + L-isoleucine + ATP = L-isoleucyl-tRNA(Ile) + AMP + diphosphate</text>
        <dbReference type="Rhea" id="RHEA:11060"/>
        <dbReference type="Rhea" id="RHEA-COMP:9666"/>
        <dbReference type="Rhea" id="RHEA-COMP:9695"/>
        <dbReference type="ChEBI" id="CHEBI:30616"/>
        <dbReference type="ChEBI" id="CHEBI:33019"/>
        <dbReference type="ChEBI" id="CHEBI:58045"/>
        <dbReference type="ChEBI" id="CHEBI:78442"/>
        <dbReference type="ChEBI" id="CHEBI:78528"/>
        <dbReference type="ChEBI" id="CHEBI:456215"/>
        <dbReference type="EC" id="6.1.1.5"/>
    </reaction>
</comment>
<proteinExistence type="inferred from homology"/>
<dbReference type="Gene3D" id="3.40.50.620">
    <property type="entry name" value="HUPs"/>
    <property type="match status" value="2"/>
</dbReference>
<accession>A0AA38PCE9</accession>
<evidence type="ECO:0000256" key="5">
    <source>
        <dbReference type="ARBA" id="ARBA00022741"/>
    </source>
</evidence>
<dbReference type="FunFam" id="3.40.50.620:FF:000111">
    <property type="entry name" value="Mitochondrial isoleucyl-tRNA synthetase"/>
    <property type="match status" value="1"/>
</dbReference>
<reference evidence="15" key="1">
    <citation type="submission" date="2022-08" db="EMBL/GenBank/DDBJ databases">
        <authorList>
            <consortium name="DOE Joint Genome Institute"/>
            <person name="Min B."/>
            <person name="Riley R."/>
            <person name="Sierra-Patev S."/>
            <person name="Naranjo-Ortiz M."/>
            <person name="Looney B."/>
            <person name="Konkel Z."/>
            <person name="Slot J.C."/>
            <person name="Sakamoto Y."/>
            <person name="Steenwyk J.L."/>
            <person name="Rokas A."/>
            <person name="Carro J."/>
            <person name="Camarero S."/>
            <person name="Ferreira P."/>
            <person name="Molpeceres G."/>
            <person name="Ruiz-Duenas F.J."/>
            <person name="Serrano A."/>
            <person name="Henrissat B."/>
            <person name="Drula E."/>
            <person name="Hughes K.W."/>
            <person name="Mata J.L."/>
            <person name="Ishikawa N.K."/>
            <person name="Vargas-Isla R."/>
            <person name="Ushijima S."/>
            <person name="Smith C.A."/>
            <person name="Ahrendt S."/>
            <person name="Andreopoulos W."/>
            <person name="He G."/>
            <person name="Labutti K."/>
            <person name="Lipzen A."/>
            <person name="Ng V."/>
            <person name="Sandor L."/>
            <person name="Barry K."/>
            <person name="Martinez A.T."/>
            <person name="Xiao Y."/>
            <person name="Gibbons J.G."/>
            <person name="Terashima K."/>
            <person name="Hibbett D.S."/>
            <person name="Grigoriev I.V."/>
        </authorList>
    </citation>
    <scope>NUCLEOTIDE SEQUENCE</scope>
    <source>
        <strain evidence="15">TFB9207</strain>
    </source>
</reference>
<dbReference type="Gene3D" id="3.90.740.10">
    <property type="entry name" value="Valyl/Leucyl/Isoleucyl-tRNA synthetase, editing domain"/>
    <property type="match status" value="1"/>
</dbReference>
<evidence type="ECO:0000259" key="14">
    <source>
        <dbReference type="Pfam" id="PF08264"/>
    </source>
</evidence>
<dbReference type="GO" id="GO:0002161">
    <property type="term" value="F:aminoacyl-tRNA deacylase activity"/>
    <property type="evidence" value="ECO:0007669"/>
    <property type="project" value="InterPro"/>
</dbReference>
<organism evidence="15 16">
    <name type="scientific">Lentinula raphanica</name>
    <dbReference type="NCBI Taxonomy" id="153919"/>
    <lineage>
        <taxon>Eukaryota</taxon>
        <taxon>Fungi</taxon>
        <taxon>Dikarya</taxon>
        <taxon>Basidiomycota</taxon>
        <taxon>Agaricomycotina</taxon>
        <taxon>Agaricomycetes</taxon>
        <taxon>Agaricomycetidae</taxon>
        <taxon>Agaricales</taxon>
        <taxon>Marasmiineae</taxon>
        <taxon>Omphalotaceae</taxon>
        <taxon>Lentinula</taxon>
    </lineage>
</organism>
<dbReference type="NCBIfam" id="TIGR00392">
    <property type="entry name" value="ileS"/>
    <property type="match status" value="1"/>
</dbReference>
<evidence type="ECO:0000256" key="12">
    <source>
        <dbReference type="RuleBase" id="RU363035"/>
    </source>
</evidence>
<evidence type="ECO:0000256" key="9">
    <source>
        <dbReference type="ARBA" id="ARBA00032665"/>
    </source>
</evidence>
<keyword evidence="16" id="KW-1185">Reference proteome</keyword>
<evidence type="ECO:0000256" key="10">
    <source>
        <dbReference type="ARBA" id="ARBA00048359"/>
    </source>
</evidence>
<dbReference type="InterPro" id="IPR001412">
    <property type="entry name" value="aa-tRNA-synth_I_CS"/>
</dbReference>
<dbReference type="GO" id="GO:0005524">
    <property type="term" value="F:ATP binding"/>
    <property type="evidence" value="ECO:0007669"/>
    <property type="project" value="UniProtKB-KW"/>
</dbReference>
<dbReference type="InterPro" id="IPR013155">
    <property type="entry name" value="M/V/L/I-tRNA-synth_anticd-bd"/>
</dbReference>
<evidence type="ECO:0000256" key="7">
    <source>
        <dbReference type="ARBA" id="ARBA00022917"/>
    </source>
</evidence>
<dbReference type="Proteomes" id="UP001163846">
    <property type="component" value="Unassembled WGS sequence"/>
</dbReference>
<dbReference type="PANTHER" id="PTHR42765">
    <property type="entry name" value="SOLEUCYL-TRNA SYNTHETASE"/>
    <property type="match status" value="1"/>
</dbReference>
<dbReference type="EMBL" id="MU806091">
    <property type="protein sequence ID" value="KAJ3840176.1"/>
    <property type="molecule type" value="Genomic_DNA"/>
</dbReference>
<keyword evidence="5 12" id="KW-0547">Nucleotide-binding</keyword>
<evidence type="ECO:0000256" key="11">
    <source>
        <dbReference type="ARBA" id="ARBA00068280"/>
    </source>
</evidence>
<name>A0AA38PCE9_9AGAR</name>
<feature type="domain" description="Methionyl/Valyl/Leucyl/Isoleucyl-tRNA synthetase anticodon-binding" evidence="14">
    <location>
        <begin position="761"/>
        <end position="924"/>
    </location>
</feature>
<evidence type="ECO:0000313" key="16">
    <source>
        <dbReference type="Proteomes" id="UP001163846"/>
    </source>
</evidence>
<dbReference type="AlphaFoldDB" id="A0AA38PCE9"/>
<dbReference type="SUPFAM" id="SSF47323">
    <property type="entry name" value="Anticodon-binding domain of a subclass of class I aminoacyl-tRNA synthetases"/>
    <property type="match status" value="1"/>
</dbReference>
<evidence type="ECO:0000256" key="8">
    <source>
        <dbReference type="ARBA" id="ARBA00023146"/>
    </source>
</evidence>
<comment type="subcellular location">
    <subcellularLocation>
        <location evidence="1">Mitochondrion</location>
    </subcellularLocation>
</comment>
<dbReference type="EC" id="6.1.1.5" evidence="3"/>
<dbReference type="CDD" id="cd07960">
    <property type="entry name" value="Anticodon_Ia_Ile_BEm"/>
    <property type="match status" value="1"/>
</dbReference>
<dbReference type="SUPFAM" id="SSF50677">
    <property type="entry name" value="ValRS/IleRS/LeuRS editing domain"/>
    <property type="match status" value="1"/>
</dbReference>
<sequence>MLRRHAGARLSRAFSTVPLDTKAFSNTLLLPKTAFPLRPDPTKNEALYRTRTCEELYRWQRKNVNGPEFVFHDGPPYANGDLHMGHALNKILKDIINRFALLKGRKVHYIPGWDCHGLPIENKALQELGEDPSHVPPSTIRSAAHAVAIREVASQKEQFRQFGIMADWDDNKSTYRTLDHDYEMRQLRIFEQMVNNGLIHRRYRPVHYSPSSRSALAEAELVYKDNHVSHSVYVTFSLDVPSAKSVLKTTGVSLSGPVQFLVWTTTPWTLTANMGIAVHPEMDYSLIRRTNDSSLTLVAQSRLEPLKDILGSVEKLGELKGVDLVGLGYRPIFSSLREIEPPSIHVLGSSHVTPESGTGLVHCAPAHGEEDYKLFRSYDLISSGTLARDSLVCHVHEGSFSNKVVDAVGPAGEALVGQPVLDEGSRTVVELLKQAGRLLAVKRYTHKYPYDWKTDKPIIVTATSQWFANLDRIKGEALEALKDVRFYPDQSRNRLESFIQSRSEWCISRQRVWGVPIPALLNTKTGDAVLNRDSLHHILNVLEEKGVQHWWEGPVEDFLPPQIKAADAGEWRKSTDTMDVWFDSGTSWSMLTPPSPSEGKMFRADVCLEGSDQHRGWFQSQLLTAIGSASSMALDDSAEVTSPVEKSRSPYGALITHGMVLDEKGKKMSKSLGNIVSPLTIVLGGSDKKKDPAYGADILRLWAASVEYKNDMSIGRTSLTQTAESMRKIRNSARFILGNIGDGEVLKGLERVERNNMGLIERYVMHELYVLEQTALKGYEEHDFAKVTSALVNFANITLSSLYFDITKDCLYANSLQSFERRAVVTVLEKILNTMTSILAPILPHLAEEIHERLRRGHNSDAIASSKSMSVFENGWKKLDSGWEDYEAAKDMSSLLNMRKAVLGLLEEARGHKKVKSSLEAEIDIILPTEDVDHPFIELLKREESLLKGLFITSDAFLVDEGSLGSGTQSLEWVYTGSVEIARDLDAIGIRVRPASLAKCPRCWTFTKPPGEETCVRCADVLHSLG</sequence>
<keyword evidence="8 12" id="KW-0030">Aminoacyl-tRNA synthetase</keyword>
<dbReference type="PANTHER" id="PTHR42765:SF1">
    <property type="entry name" value="ISOLEUCINE--TRNA LIGASE, MITOCHONDRIAL"/>
    <property type="match status" value="1"/>
</dbReference>
<dbReference type="Gene3D" id="1.10.10.830">
    <property type="entry name" value="Ile-tRNA synthetase CP2 domain-like"/>
    <property type="match status" value="1"/>
</dbReference>
<protein>
    <recommendedName>
        <fullName evidence="11">Isoleucine--tRNA ligase, mitochondrial</fullName>
        <ecNumber evidence="3">6.1.1.5</ecNumber>
    </recommendedName>
    <alternativeName>
        <fullName evidence="9">Isoleucyl-tRNA synthetase</fullName>
    </alternativeName>
</protein>
<evidence type="ECO:0000256" key="4">
    <source>
        <dbReference type="ARBA" id="ARBA00022598"/>
    </source>
</evidence>
<evidence type="ECO:0000256" key="1">
    <source>
        <dbReference type="ARBA" id="ARBA00004173"/>
    </source>
</evidence>
<keyword evidence="4 12" id="KW-0436">Ligase</keyword>
<dbReference type="PRINTS" id="PR00984">
    <property type="entry name" value="TRNASYNTHILE"/>
</dbReference>
<dbReference type="SUPFAM" id="SSF52374">
    <property type="entry name" value="Nucleotidylyl transferase"/>
    <property type="match status" value="1"/>
</dbReference>
<dbReference type="GO" id="GO:0032543">
    <property type="term" value="P:mitochondrial translation"/>
    <property type="evidence" value="ECO:0007669"/>
    <property type="project" value="TreeGrafter"/>
</dbReference>
<evidence type="ECO:0000313" key="15">
    <source>
        <dbReference type="EMBL" id="KAJ3840176.1"/>
    </source>
</evidence>
<dbReference type="GO" id="GO:0000049">
    <property type="term" value="F:tRNA binding"/>
    <property type="evidence" value="ECO:0007669"/>
    <property type="project" value="InterPro"/>
</dbReference>
<dbReference type="GO" id="GO:0004822">
    <property type="term" value="F:isoleucine-tRNA ligase activity"/>
    <property type="evidence" value="ECO:0007669"/>
    <property type="project" value="UniProtKB-EC"/>
</dbReference>
<dbReference type="Pfam" id="PF00133">
    <property type="entry name" value="tRNA-synt_1"/>
    <property type="match status" value="1"/>
</dbReference>
<dbReference type="Pfam" id="PF08264">
    <property type="entry name" value="Anticodon_1"/>
    <property type="match status" value="1"/>
</dbReference>
<dbReference type="InterPro" id="IPR009080">
    <property type="entry name" value="tRNAsynth_Ia_anticodon-bd"/>
</dbReference>